<sequence>DGIHIDKTTEDVVVIVRGHNISTCTHGRQYASNCTSVVDDISLFSTHLSSTPTTTKSTNDTGDGRKSSKKKFFQKLSLTGTAPTVPTAPSTVGDDDTVVSGTGEA</sequence>
<dbReference type="AlphaFoldDB" id="A0A0A9WNV1"/>
<accession>A0A0A9WNV1</accession>
<gene>
    <name evidence="2" type="primary">imp2</name>
    <name evidence="2" type="ORF">CM83_105529</name>
</gene>
<protein>
    <submittedName>
        <fullName evidence="2">Septation protein imp2</fullName>
    </submittedName>
</protein>
<dbReference type="EMBL" id="GBHO01034130">
    <property type="protein sequence ID" value="JAG09474.1"/>
    <property type="molecule type" value="Transcribed_RNA"/>
</dbReference>
<feature type="non-terminal residue" evidence="2">
    <location>
        <position position="105"/>
    </location>
</feature>
<feature type="region of interest" description="Disordered" evidence="1">
    <location>
        <begin position="48"/>
        <end position="68"/>
    </location>
</feature>
<reference evidence="2" key="2">
    <citation type="submission" date="2014-07" db="EMBL/GenBank/DDBJ databases">
        <authorList>
            <person name="Hull J."/>
        </authorList>
    </citation>
    <scope>NUCLEOTIDE SEQUENCE</scope>
</reference>
<evidence type="ECO:0000313" key="2">
    <source>
        <dbReference type="EMBL" id="JAG09474.1"/>
    </source>
</evidence>
<feature type="non-terminal residue" evidence="2">
    <location>
        <position position="1"/>
    </location>
</feature>
<evidence type="ECO:0000256" key="1">
    <source>
        <dbReference type="SAM" id="MobiDB-lite"/>
    </source>
</evidence>
<feature type="compositionally biased region" description="Low complexity" evidence="1">
    <location>
        <begin position="48"/>
        <end position="61"/>
    </location>
</feature>
<organism evidence="2">
    <name type="scientific">Lygus hesperus</name>
    <name type="common">Western plant bug</name>
    <dbReference type="NCBI Taxonomy" id="30085"/>
    <lineage>
        <taxon>Eukaryota</taxon>
        <taxon>Metazoa</taxon>
        <taxon>Ecdysozoa</taxon>
        <taxon>Arthropoda</taxon>
        <taxon>Hexapoda</taxon>
        <taxon>Insecta</taxon>
        <taxon>Pterygota</taxon>
        <taxon>Neoptera</taxon>
        <taxon>Paraneoptera</taxon>
        <taxon>Hemiptera</taxon>
        <taxon>Heteroptera</taxon>
        <taxon>Panheteroptera</taxon>
        <taxon>Cimicomorpha</taxon>
        <taxon>Miridae</taxon>
        <taxon>Mirini</taxon>
        <taxon>Lygus</taxon>
    </lineage>
</organism>
<feature type="region of interest" description="Disordered" evidence="1">
    <location>
        <begin position="80"/>
        <end position="105"/>
    </location>
</feature>
<name>A0A0A9WNV1_LYGHE</name>
<feature type="compositionally biased region" description="Low complexity" evidence="1">
    <location>
        <begin position="80"/>
        <end position="92"/>
    </location>
</feature>
<proteinExistence type="predicted"/>
<reference evidence="2" key="1">
    <citation type="journal article" date="2014" name="PLoS ONE">
        <title>Transcriptome-Based Identification of ABC Transporters in the Western Tarnished Plant Bug Lygus hesperus.</title>
        <authorList>
            <person name="Hull J.J."/>
            <person name="Chaney K."/>
            <person name="Geib S.M."/>
            <person name="Fabrick J.A."/>
            <person name="Brent C.S."/>
            <person name="Walsh D."/>
            <person name="Lavine L.C."/>
        </authorList>
    </citation>
    <scope>NUCLEOTIDE SEQUENCE</scope>
</reference>